<dbReference type="OrthoDB" id="6419989at2759"/>
<dbReference type="KEGG" id="dpx:DAPPUDRAFT_48610"/>
<dbReference type="InterPro" id="IPR036179">
    <property type="entry name" value="Ig-like_dom_sf"/>
</dbReference>
<dbReference type="SUPFAM" id="SSF48726">
    <property type="entry name" value="Immunoglobulin"/>
    <property type="match status" value="1"/>
</dbReference>
<dbReference type="InterPro" id="IPR013106">
    <property type="entry name" value="Ig_V-set"/>
</dbReference>
<organism evidence="7 8">
    <name type="scientific">Daphnia pulex</name>
    <name type="common">Water flea</name>
    <dbReference type="NCBI Taxonomy" id="6669"/>
    <lineage>
        <taxon>Eukaryota</taxon>
        <taxon>Metazoa</taxon>
        <taxon>Ecdysozoa</taxon>
        <taxon>Arthropoda</taxon>
        <taxon>Crustacea</taxon>
        <taxon>Branchiopoda</taxon>
        <taxon>Diplostraca</taxon>
        <taxon>Cladocera</taxon>
        <taxon>Anomopoda</taxon>
        <taxon>Daphniidae</taxon>
        <taxon>Daphnia</taxon>
    </lineage>
</organism>
<name>E9GCE0_DAPPU</name>
<protein>
    <recommendedName>
        <fullName evidence="6">Ig-like domain-containing protein</fullName>
    </recommendedName>
</protein>
<evidence type="ECO:0000256" key="5">
    <source>
        <dbReference type="ARBA" id="ARBA00023157"/>
    </source>
</evidence>
<gene>
    <name evidence="7" type="ORF">DAPPUDRAFT_48610</name>
</gene>
<dbReference type="PROSITE" id="PS50835">
    <property type="entry name" value="IG_LIKE"/>
    <property type="match status" value="2"/>
</dbReference>
<dbReference type="FunCoup" id="E9GCE0">
    <property type="interactions" value="8"/>
</dbReference>
<dbReference type="GO" id="GO:0016020">
    <property type="term" value="C:membrane"/>
    <property type="evidence" value="ECO:0007669"/>
    <property type="project" value="UniProtKB-SubCell"/>
</dbReference>
<feature type="non-terminal residue" evidence="7">
    <location>
        <position position="158"/>
    </location>
</feature>
<evidence type="ECO:0000259" key="6">
    <source>
        <dbReference type="PROSITE" id="PS50835"/>
    </source>
</evidence>
<dbReference type="OMA" id="ITIHHAT"/>
<evidence type="ECO:0000313" key="8">
    <source>
        <dbReference type="Proteomes" id="UP000000305"/>
    </source>
</evidence>
<dbReference type="InterPro" id="IPR013162">
    <property type="entry name" value="CD80_C2-set"/>
</dbReference>
<dbReference type="EMBL" id="GL732539">
    <property type="protein sequence ID" value="EFX82871.1"/>
    <property type="molecule type" value="Genomic_DNA"/>
</dbReference>
<dbReference type="InterPro" id="IPR013783">
    <property type="entry name" value="Ig-like_fold"/>
</dbReference>
<dbReference type="PANTHER" id="PTHR21261">
    <property type="entry name" value="BEAT PROTEIN"/>
    <property type="match status" value="1"/>
</dbReference>
<dbReference type="eggNOG" id="ENOG502QU73">
    <property type="taxonomic scope" value="Eukaryota"/>
</dbReference>
<comment type="subcellular location">
    <subcellularLocation>
        <location evidence="1">Membrane</location>
        <topology evidence="1">Single-pass membrane protein</topology>
    </subcellularLocation>
</comment>
<dbReference type="PhylomeDB" id="E9GCE0"/>
<dbReference type="STRING" id="6669.E9GCE0"/>
<keyword evidence="3" id="KW-1133">Transmembrane helix</keyword>
<dbReference type="Proteomes" id="UP000000305">
    <property type="component" value="Unassembled WGS sequence"/>
</dbReference>
<evidence type="ECO:0000256" key="1">
    <source>
        <dbReference type="ARBA" id="ARBA00004167"/>
    </source>
</evidence>
<accession>E9GCE0</accession>
<dbReference type="HOGENOM" id="CLU_046048_4_0_1"/>
<dbReference type="Pfam" id="PF07686">
    <property type="entry name" value="V-set"/>
    <property type="match status" value="1"/>
</dbReference>
<keyword evidence="2" id="KW-0812">Transmembrane</keyword>
<dbReference type="Gene3D" id="2.60.40.10">
    <property type="entry name" value="Immunoglobulins"/>
    <property type="match status" value="1"/>
</dbReference>
<evidence type="ECO:0000256" key="2">
    <source>
        <dbReference type="ARBA" id="ARBA00022692"/>
    </source>
</evidence>
<keyword evidence="8" id="KW-1185">Reference proteome</keyword>
<keyword evidence="5" id="KW-1015">Disulfide bond</keyword>
<evidence type="ECO:0000256" key="4">
    <source>
        <dbReference type="ARBA" id="ARBA00023136"/>
    </source>
</evidence>
<sequence length="158" mass="17907">VVVPSEVAAGRDALLQCHYDLEGSSLYALKWYKGSHEFYRFILKEVPPVQTFPWSSITIHHATPLAGRVLLRNVTAAAEGVYKCEVSTEAPYFDTDYEEANLSVVEVTSENPIISWLQGRLDWEYDDVFHFKCSMNGTRPASQLSWLLNGQPVNIRKL</sequence>
<dbReference type="FunFam" id="2.60.40.10:FF:000437">
    <property type="entry name" value="Beat-IIIc, isoform A"/>
    <property type="match status" value="1"/>
</dbReference>
<feature type="domain" description="Ig-like" evidence="6">
    <location>
        <begin position="1"/>
        <end position="103"/>
    </location>
</feature>
<dbReference type="SMART" id="SM00409">
    <property type="entry name" value="IG"/>
    <property type="match status" value="1"/>
</dbReference>
<dbReference type="Pfam" id="PF08205">
    <property type="entry name" value="C2-set_2"/>
    <property type="match status" value="1"/>
</dbReference>
<dbReference type="InterPro" id="IPR007110">
    <property type="entry name" value="Ig-like_dom"/>
</dbReference>
<keyword evidence="4" id="KW-0472">Membrane</keyword>
<evidence type="ECO:0000313" key="7">
    <source>
        <dbReference type="EMBL" id="EFX82871.1"/>
    </source>
</evidence>
<evidence type="ECO:0000256" key="3">
    <source>
        <dbReference type="ARBA" id="ARBA00022989"/>
    </source>
</evidence>
<dbReference type="InParanoid" id="E9GCE0"/>
<dbReference type="InterPro" id="IPR003599">
    <property type="entry name" value="Ig_sub"/>
</dbReference>
<feature type="domain" description="Ig-like" evidence="6">
    <location>
        <begin position="112"/>
        <end position="158"/>
    </location>
</feature>
<dbReference type="PANTHER" id="PTHR21261:SF15">
    <property type="entry name" value="BEATEN PATH IIIA, ISOFORM D-RELATED"/>
    <property type="match status" value="1"/>
</dbReference>
<proteinExistence type="predicted"/>
<dbReference type="AlphaFoldDB" id="E9GCE0"/>
<reference evidence="7 8" key="1">
    <citation type="journal article" date="2011" name="Science">
        <title>The ecoresponsive genome of Daphnia pulex.</title>
        <authorList>
            <person name="Colbourne J.K."/>
            <person name="Pfrender M.E."/>
            <person name="Gilbert D."/>
            <person name="Thomas W.K."/>
            <person name="Tucker A."/>
            <person name="Oakley T.H."/>
            <person name="Tokishita S."/>
            <person name="Aerts A."/>
            <person name="Arnold G.J."/>
            <person name="Basu M.K."/>
            <person name="Bauer D.J."/>
            <person name="Caceres C.E."/>
            <person name="Carmel L."/>
            <person name="Casola C."/>
            <person name="Choi J.H."/>
            <person name="Detter J.C."/>
            <person name="Dong Q."/>
            <person name="Dusheyko S."/>
            <person name="Eads B.D."/>
            <person name="Frohlich T."/>
            <person name="Geiler-Samerotte K.A."/>
            <person name="Gerlach D."/>
            <person name="Hatcher P."/>
            <person name="Jogdeo S."/>
            <person name="Krijgsveld J."/>
            <person name="Kriventseva E.V."/>
            <person name="Kultz D."/>
            <person name="Laforsch C."/>
            <person name="Lindquist E."/>
            <person name="Lopez J."/>
            <person name="Manak J.R."/>
            <person name="Muller J."/>
            <person name="Pangilinan J."/>
            <person name="Patwardhan R.P."/>
            <person name="Pitluck S."/>
            <person name="Pritham E.J."/>
            <person name="Rechtsteiner A."/>
            <person name="Rho M."/>
            <person name="Rogozin I.B."/>
            <person name="Sakarya O."/>
            <person name="Salamov A."/>
            <person name="Schaack S."/>
            <person name="Shapiro H."/>
            <person name="Shiga Y."/>
            <person name="Skalitzky C."/>
            <person name="Smith Z."/>
            <person name="Souvorov A."/>
            <person name="Sung W."/>
            <person name="Tang Z."/>
            <person name="Tsuchiya D."/>
            <person name="Tu H."/>
            <person name="Vos H."/>
            <person name="Wang M."/>
            <person name="Wolf Y.I."/>
            <person name="Yamagata H."/>
            <person name="Yamada T."/>
            <person name="Ye Y."/>
            <person name="Shaw J.R."/>
            <person name="Andrews J."/>
            <person name="Crease T.J."/>
            <person name="Tang H."/>
            <person name="Lucas S.M."/>
            <person name="Robertson H.M."/>
            <person name="Bork P."/>
            <person name="Koonin E.V."/>
            <person name="Zdobnov E.M."/>
            <person name="Grigoriev I.V."/>
            <person name="Lynch M."/>
            <person name="Boore J.L."/>
        </authorList>
    </citation>
    <scope>NUCLEOTIDE SEQUENCE [LARGE SCALE GENOMIC DNA]</scope>
</reference>